<name>A0A2S9J553_9SPHI</name>
<comment type="subunit">
    <text evidence="7">Consists of a catalytic RNA component (M1 or rnpB) and a protein subunit.</text>
</comment>
<evidence type="ECO:0000313" key="8">
    <source>
        <dbReference type="EMBL" id="PRD47913.1"/>
    </source>
</evidence>
<dbReference type="InterPro" id="IPR000100">
    <property type="entry name" value="RNase_P"/>
</dbReference>
<evidence type="ECO:0000256" key="3">
    <source>
        <dbReference type="ARBA" id="ARBA00022722"/>
    </source>
</evidence>
<evidence type="ECO:0000256" key="4">
    <source>
        <dbReference type="ARBA" id="ARBA00022759"/>
    </source>
</evidence>
<dbReference type="Gene3D" id="3.30.230.10">
    <property type="match status" value="1"/>
</dbReference>
<evidence type="ECO:0000256" key="2">
    <source>
        <dbReference type="ARBA" id="ARBA00022694"/>
    </source>
</evidence>
<keyword evidence="3 7" id="KW-0540">Nuclease</keyword>
<dbReference type="InterPro" id="IPR014721">
    <property type="entry name" value="Ribsml_uS5_D2-typ_fold_subgr"/>
</dbReference>
<dbReference type="HAMAP" id="MF_00227">
    <property type="entry name" value="RNase_P"/>
    <property type="match status" value="1"/>
</dbReference>
<comment type="catalytic activity">
    <reaction evidence="7">
        <text>Endonucleolytic cleavage of RNA, removing 5'-extranucleotides from tRNA precursor.</text>
        <dbReference type="EC" id="3.1.26.5"/>
    </reaction>
</comment>
<dbReference type="InterPro" id="IPR020568">
    <property type="entry name" value="Ribosomal_Su5_D2-typ_SF"/>
</dbReference>
<evidence type="ECO:0000256" key="7">
    <source>
        <dbReference type="HAMAP-Rule" id="MF_00227"/>
    </source>
</evidence>
<dbReference type="GO" id="GO:0004526">
    <property type="term" value="F:ribonuclease P activity"/>
    <property type="evidence" value="ECO:0007669"/>
    <property type="project" value="UniProtKB-UniRule"/>
</dbReference>
<protein>
    <recommendedName>
        <fullName evidence="7">Ribonuclease P protein component</fullName>
        <shortName evidence="7">RNase P protein</shortName>
        <shortName evidence="7">RNaseP protein</shortName>
        <ecNumber evidence="7">3.1.26.5</ecNumber>
    </recommendedName>
    <alternativeName>
        <fullName evidence="7">Protein C5</fullName>
    </alternativeName>
</protein>
<keyword evidence="5 7" id="KW-0378">Hydrolase</keyword>
<proteinExistence type="inferred from homology"/>
<evidence type="ECO:0000256" key="6">
    <source>
        <dbReference type="ARBA" id="ARBA00022884"/>
    </source>
</evidence>
<keyword evidence="6 7" id="KW-0694">RNA-binding</keyword>
<evidence type="ECO:0000256" key="1">
    <source>
        <dbReference type="ARBA" id="ARBA00002663"/>
    </source>
</evidence>
<dbReference type="RefSeq" id="WP_105716540.1">
    <property type="nucleotide sequence ID" value="NZ_PVBQ01000005.1"/>
</dbReference>
<evidence type="ECO:0000256" key="5">
    <source>
        <dbReference type="ARBA" id="ARBA00022801"/>
    </source>
</evidence>
<comment type="similarity">
    <text evidence="7">Belongs to the RnpA family.</text>
</comment>
<dbReference type="GO" id="GO:0001682">
    <property type="term" value="P:tRNA 5'-leader removal"/>
    <property type="evidence" value="ECO:0007669"/>
    <property type="project" value="UniProtKB-UniRule"/>
</dbReference>
<dbReference type="InterPro" id="IPR020539">
    <property type="entry name" value="RNase_P_CS"/>
</dbReference>
<organism evidence="8 9">
    <name type="scientific">Sphingobacterium haloxyli</name>
    <dbReference type="NCBI Taxonomy" id="2100533"/>
    <lineage>
        <taxon>Bacteria</taxon>
        <taxon>Pseudomonadati</taxon>
        <taxon>Bacteroidota</taxon>
        <taxon>Sphingobacteriia</taxon>
        <taxon>Sphingobacteriales</taxon>
        <taxon>Sphingobacteriaceae</taxon>
        <taxon>Sphingobacterium</taxon>
    </lineage>
</organism>
<dbReference type="EMBL" id="PVBQ01000005">
    <property type="protein sequence ID" value="PRD47913.1"/>
    <property type="molecule type" value="Genomic_DNA"/>
</dbReference>
<accession>A0A2S9J553</accession>
<dbReference type="Pfam" id="PF00825">
    <property type="entry name" value="Ribonuclease_P"/>
    <property type="match status" value="1"/>
</dbReference>
<reference evidence="8 9" key="1">
    <citation type="submission" date="2018-02" db="EMBL/GenBank/DDBJ databases">
        <title>The draft genome of Sphingobacterium sp. 5JN-11.</title>
        <authorList>
            <person name="Liu L."/>
            <person name="Li L."/>
            <person name="Liang L."/>
            <person name="Zhang X."/>
            <person name="Wang T."/>
        </authorList>
    </citation>
    <scope>NUCLEOTIDE SEQUENCE [LARGE SCALE GENOMIC DNA]</scope>
    <source>
        <strain evidence="8 9">5JN-11</strain>
    </source>
</reference>
<gene>
    <name evidence="7" type="primary">rnpA</name>
    <name evidence="8" type="ORF">C5745_08365</name>
</gene>
<dbReference type="GO" id="GO:0000049">
    <property type="term" value="F:tRNA binding"/>
    <property type="evidence" value="ECO:0007669"/>
    <property type="project" value="UniProtKB-UniRule"/>
</dbReference>
<dbReference type="PROSITE" id="PS00648">
    <property type="entry name" value="RIBONUCLEASE_P"/>
    <property type="match status" value="1"/>
</dbReference>
<keyword evidence="4 7" id="KW-0255">Endonuclease</keyword>
<evidence type="ECO:0000313" key="9">
    <source>
        <dbReference type="Proteomes" id="UP000239711"/>
    </source>
</evidence>
<comment type="caution">
    <text evidence="8">The sequence shown here is derived from an EMBL/GenBank/DDBJ whole genome shotgun (WGS) entry which is preliminary data.</text>
</comment>
<keyword evidence="9" id="KW-1185">Reference proteome</keyword>
<keyword evidence="2 7" id="KW-0819">tRNA processing</keyword>
<dbReference type="EC" id="3.1.26.5" evidence="7"/>
<dbReference type="OrthoDB" id="1524972at2"/>
<comment type="function">
    <text evidence="1 7">RNaseP catalyzes the removal of the 5'-leader sequence from pre-tRNA to produce the mature 5'-terminus. It can also cleave other RNA substrates such as 4.5S RNA. The protein component plays an auxiliary but essential role in vivo by binding to the 5'-leader sequence and broadening the substrate specificity of the ribozyme.</text>
</comment>
<dbReference type="AlphaFoldDB" id="A0A2S9J553"/>
<dbReference type="SUPFAM" id="SSF54211">
    <property type="entry name" value="Ribosomal protein S5 domain 2-like"/>
    <property type="match status" value="1"/>
</dbReference>
<sequence>MSYTFTKEERLCSKRLIESLFRNGSSFVVYPYRIVFQYAPLMQHNAVPVQCMISVSKRRFRKAVDRNAIKRRIREAYRLQKSDLHTFLQEHSLHLRLAFQYVGKEKEPYTMLYQRMGKVLTKLKDEHTQIFMGEAD</sequence>
<dbReference type="Proteomes" id="UP000239711">
    <property type="component" value="Unassembled WGS sequence"/>
</dbReference>